<dbReference type="InParanoid" id="A0A0R0L2Z3"/>
<dbReference type="PANTHER" id="PTHR31639:SF332">
    <property type="entry name" value="F-BOX DOMAIN-CONTAINING PROTEIN"/>
    <property type="match status" value="1"/>
</dbReference>
<evidence type="ECO:0000259" key="1">
    <source>
        <dbReference type="Pfam" id="PF00646"/>
    </source>
</evidence>
<dbReference type="InterPro" id="IPR006566">
    <property type="entry name" value="FBD"/>
</dbReference>
<evidence type="ECO:0000313" key="5">
    <source>
        <dbReference type="Proteomes" id="UP000008827"/>
    </source>
</evidence>
<dbReference type="SUPFAM" id="SSF81383">
    <property type="entry name" value="F-box domain"/>
    <property type="match status" value="1"/>
</dbReference>
<dbReference type="InterPro" id="IPR036047">
    <property type="entry name" value="F-box-like_dom_sf"/>
</dbReference>
<dbReference type="EMBL" id="CM000835">
    <property type="protein sequence ID" value="KRH73712.1"/>
    <property type="molecule type" value="Genomic_DNA"/>
</dbReference>
<reference evidence="4" key="2">
    <citation type="submission" date="2018-02" db="UniProtKB">
        <authorList>
            <consortium name="EnsemblPlants"/>
        </authorList>
    </citation>
    <scope>IDENTIFICATION</scope>
    <source>
        <strain evidence="4">Williams 82</strain>
    </source>
</reference>
<evidence type="ECO:0000313" key="3">
    <source>
        <dbReference type="EMBL" id="KRH73712.1"/>
    </source>
</evidence>
<dbReference type="InterPro" id="IPR032675">
    <property type="entry name" value="LRR_dom_sf"/>
</dbReference>
<accession>A0A0R0L2Z3</accession>
<evidence type="ECO:0000313" key="4">
    <source>
        <dbReference type="EnsemblPlants" id="KRH73712"/>
    </source>
</evidence>
<feature type="domain" description="F-box" evidence="1">
    <location>
        <begin position="7"/>
        <end position="43"/>
    </location>
</feature>
<dbReference type="InterPro" id="IPR001810">
    <property type="entry name" value="F-box_dom"/>
</dbReference>
<feature type="domain" description="FBD" evidence="2">
    <location>
        <begin position="252"/>
        <end position="282"/>
    </location>
</feature>
<name>A0A0R0L2Z3_SOYBN</name>
<reference evidence="3 4" key="1">
    <citation type="journal article" date="2010" name="Nature">
        <title>Genome sequence of the palaeopolyploid soybean.</title>
        <authorList>
            <person name="Schmutz J."/>
            <person name="Cannon S.B."/>
            <person name="Schlueter J."/>
            <person name="Ma J."/>
            <person name="Mitros T."/>
            <person name="Nelson W."/>
            <person name="Hyten D.L."/>
            <person name="Song Q."/>
            <person name="Thelen J.J."/>
            <person name="Cheng J."/>
            <person name="Xu D."/>
            <person name="Hellsten U."/>
            <person name="May G.D."/>
            <person name="Yu Y."/>
            <person name="Sakurai T."/>
            <person name="Umezawa T."/>
            <person name="Bhattacharyya M.K."/>
            <person name="Sandhu D."/>
            <person name="Valliyodan B."/>
            <person name="Lindquist E."/>
            <person name="Peto M."/>
            <person name="Grant D."/>
            <person name="Shu S."/>
            <person name="Goodstein D."/>
            <person name="Barry K."/>
            <person name="Futrell-Griggs M."/>
            <person name="Abernathy B."/>
            <person name="Du J."/>
            <person name="Tian Z."/>
            <person name="Zhu L."/>
            <person name="Gill N."/>
            <person name="Joshi T."/>
            <person name="Libault M."/>
            <person name="Sethuraman A."/>
            <person name="Zhang X.-C."/>
            <person name="Shinozaki K."/>
            <person name="Nguyen H.T."/>
            <person name="Wing R.A."/>
            <person name="Cregan P."/>
            <person name="Specht J."/>
            <person name="Grimwood J."/>
            <person name="Rokhsar D."/>
            <person name="Stacey G."/>
            <person name="Shoemaker R.C."/>
            <person name="Jackson S.A."/>
        </authorList>
    </citation>
    <scope>NUCLEOTIDE SEQUENCE</scope>
    <source>
        <strain evidence="4">cv. Williams 82</strain>
        <tissue evidence="3">Callus</tissue>
    </source>
</reference>
<sequence length="290" mass="33411">MASSDRISSLPIQLLMTIVSLLPFKESMRASIISSKWLKACKLTKNIKEILRRDLVEFIHFWIDNYKGTVMEKFSLRFSMPGNHDSDIIDQCNENNIYYGDYDEALFELPEQQYSCSFVETEVLNNFHELKEVSLGWIEVRLSAIKALLSNYNMLESLSFKRCWNLEKFDLGEEQHTEENLNFSLEYGFEGLGHPLYNTVISTGLELLGFQSDDMLVQHLIMKTYGFAQEQVLGNHILPQKLPNVPKKIRFLEVVVINGFSGTENQLLVLMYFIANGDMLKSISKKHAEG</sequence>
<dbReference type="Gramene" id="KRH73712">
    <property type="protein sequence ID" value="KRH73712"/>
    <property type="gene ID" value="GLYMA_02G289200"/>
</dbReference>
<dbReference type="AlphaFoldDB" id="A0A0R0L2Z3"/>
<proteinExistence type="predicted"/>
<gene>
    <name evidence="3" type="ORF">GLYMA_02G289200</name>
</gene>
<dbReference type="STRING" id="3847.A0A0R0L2Z3"/>
<reference evidence="3" key="3">
    <citation type="submission" date="2018-07" db="EMBL/GenBank/DDBJ databases">
        <title>WGS assembly of Glycine max.</title>
        <authorList>
            <person name="Schmutz J."/>
            <person name="Cannon S."/>
            <person name="Schlueter J."/>
            <person name="Ma J."/>
            <person name="Mitros T."/>
            <person name="Nelson W."/>
            <person name="Hyten D."/>
            <person name="Song Q."/>
            <person name="Thelen J."/>
            <person name="Cheng J."/>
            <person name="Xu D."/>
            <person name="Hellsten U."/>
            <person name="May G."/>
            <person name="Yu Y."/>
            <person name="Sakurai T."/>
            <person name="Umezawa T."/>
            <person name="Bhattacharyya M."/>
            <person name="Sandhu D."/>
            <person name="Valliyodan B."/>
            <person name="Lindquist E."/>
            <person name="Peto M."/>
            <person name="Grant D."/>
            <person name="Shu S."/>
            <person name="Goodstein D."/>
            <person name="Barry K."/>
            <person name="Futrell-Griggs M."/>
            <person name="Abernathy B."/>
            <person name="Du J."/>
            <person name="Tian Z."/>
            <person name="Zhu L."/>
            <person name="Gill N."/>
            <person name="Joshi T."/>
            <person name="Libault M."/>
            <person name="Sethuraman A."/>
            <person name="Zhang X."/>
            <person name="Shinozaki K."/>
            <person name="Nguyen H."/>
            <person name="Wing R."/>
            <person name="Cregan P."/>
            <person name="Specht J."/>
            <person name="Grimwood J."/>
            <person name="Rokhsar D."/>
            <person name="Stacey G."/>
            <person name="Shoemaker R."/>
            <person name="Jackson S."/>
        </authorList>
    </citation>
    <scope>NUCLEOTIDE SEQUENCE</scope>
    <source>
        <tissue evidence="3">Callus</tissue>
    </source>
</reference>
<dbReference type="Proteomes" id="UP000008827">
    <property type="component" value="Chromosome 2"/>
</dbReference>
<dbReference type="EnsemblPlants" id="KRH73712">
    <property type="protein sequence ID" value="KRH73712"/>
    <property type="gene ID" value="GLYMA_02G289200"/>
</dbReference>
<dbReference type="Gene3D" id="3.80.10.10">
    <property type="entry name" value="Ribonuclease Inhibitor"/>
    <property type="match status" value="1"/>
</dbReference>
<dbReference type="Pfam" id="PF00646">
    <property type="entry name" value="F-box"/>
    <property type="match status" value="1"/>
</dbReference>
<evidence type="ECO:0000259" key="2">
    <source>
        <dbReference type="Pfam" id="PF08387"/>
    </source>
</evidence>
<dbReference type="PANTHER" id="PTHR31639">
    <property type="entry name" value="F-BOX PROTEIN-LIKE"/>
    <property type="match status" value="1"/>
</dbReference>
<dbReference type="Pfam" id="PF08387">
    <property type="entry name" value="FBD"/>
    <property type="match status" value="1"/>
</dbReference>
<protein>
    <submittedName>
        <fullName evidence="3 4">Uncharacterized protein</fullName>
    </submittedName>
</protein>
<keyword evidence="5" id="KW-1185">Reference proteome</keyword>
<organism evidence="3">
    <name type="scientific">Glycine max</name>
    <name type="common">Soybean</name>
    <name type="synonym">Glycine hispida</name>
    <dbReference type="NCBI Taxonomy" id="3847"/>
    <lineage>
        <taxon>Eukaryota</taxon>
        <taxon>Viridiplantae</taxon>
        <taxon>Streptophyta</taxon>
        <taxon>Embryophyta</taxon>
        <taxon>Tracheophyta</taxon>
        <taxon>Spermatophyta</taxon>
        <taxon>Magnoliopsida</taxon>
        <taxon>eudicotyledons</taxon>
        <taxon>Gunneridae</taxon>
        <taxon>Pentapetalae</taxon>
        <taxon>rosids</taxon>
        <taxon>fabids</taxon>
        <taxon>Fabales</taxon>
        <taxon>Fabaceae</taxon>
        <taxon>Papilionoideae</taxon>
        <taxon>50 kb inversion clade</taxon>
        <taxon>NPAAA clade</taxon>
        <taxon>indigoferoid/millettioid clade</taxon>
        <taxon>Phaseoleae</taxon>
        <taxon>Glycine</taxon>
        <taxon>Glycine subgen. Soja</taxon>
    </lineage>
</organism>